<feature type="transmembrane region" description="Helical" evidence="1">
    <location>
        <begin position="7"/>
        <end position="30"/>
    </location>
</feature>
<dbReference type="AlphaFoldDB" id="A0A146G5H7"/>
<proteinExistence type="predicted"/>
<dbReference type="RefSeq" id="WP_075078076.1">
    <property type="nucleotide sequence ID" value="NZ_BDCO01000002.1"/>
</dbReference>
<dbReference type="InParanoid" id="A0A146G5H7"/>
<keyword evidence="3" id="KW-1185">Reference proteome</keyword>
<dbReference type="InterPro" id="IPR012902">
    <property type="entry name" value="N_methyl_site"/>
</dbReference>
<keyword evidence="1" id="KW-1133">Transmembrane helix</keyword>
<dbReference type="Pfam" id="PF07963">
    <property type="entry name" value="N_methyl"/>
    <property type="match status" value="1"/>
</dbReference>
<dbReference type="EMBL" id="BDCO01000002">
    <property type="protein sequence ID" value="GAT32234.1"/>
    <property type="molecule type" value="Genomic_DNA"/>
</dbReference>
<keyword evidence="1" id="KW-0812">Transmembrane</keyword>
<evidence type="ECO:0000313" key="3">
    <source>
        <dbReference type="Proteomes" id="UP000076023"/>
    </source>
</evidence>
<gene>
    <name evidence="2" type="ORF">TSACC_2632</name>
</gene>
<dbReference type="Proteomes" id="UP000076023">
    <property type="component" value="Unassembled WGS sequence"/>
</dbReference>
<name>A0A146G5H7_TERSA</name>
<dbReference type="NCBIfam" id="TIGR02599">
    <property type="entry name" value="Verru_Chthon cassette protein C"/>
    <property type="match status" value="1"/>
</dbReference>
<reference evidence="3" key="1">
    <citation type="journal article" date="2017" name="Genome Announc.">
        <title>Draft Genome Sequence of Terrimicrobium sacchariphilum NM-5T, a Facultative Anaerobic Soil Bacterium of the Class Spartobacteria.</title>
        <authorList>
            <person name="Qiu Y.L."/>
            <person name="Tourlousse D.M."/>
            <person name="Matsuura N."/>
            <person name="Ohashi A."/>
            <person name="Sekiguchi Y."/>
        </authorList>
    </citation>
    <scope>NUCLEOTIDE SEQUENCE [LARGE SCALE GENOMIC DNA]</scope>
    <source>
        <strain evidence="3">NM-5</strain>
    </source>
</reference>
<dbReference type="STRING" id="690879.TSACC_2632"/>
<protein>
    <submittedName>
        <fullName evidence="2">Verru_Chthon cassette protein C</fullName>
    </submittedName>
</protein>
<organism evidence="2 3">
    <name type="scientific">Terrimicrobium sacchariphilum</name>
    <dbReference type="NCBI Taxonomy" id="690879"/>
    <lineage>
        <taxon>Bacteria</taxon>
        <taxon>Pseudomonadati</taxon>
        <taxon>Verrucomicrobiota</taxon>
        <taxon>Terrimicrobiia</taxon>
        <taxon>Terrimicrobiales</taxon>
        <taxon>Terrimicrobiaceae</taxon>
        <taxon>Terrimicrobium</taxon>
    </lineage>
</organism>
<comment type="caution">
    <text evidence="2">The sequence shown here is derived from an EMBL/GenBank/DDBJ whole genome shotgun (WGS) entry which is preliminary data.</text>
</comment>
<accession>A0A146G5H7</accession>
<evidence type="ECO:0000256" key="1">
    <source>
        <dbReference type="SAM" id="Phobius"/>
    </source>
</evidence>
<dbReference type="InterPro" id="IPR019839">
    <property type="entry name" value="Verru/Chthon_C"/>
</dbReference>
<evidence type="ECO:0000313" key="2">
    <source>
        <dbReference type="EMBL" id="GAT32234.1"/>
    </source>
</evidence>
<keyword evidence="1" id="KW-0472">Membrane</keyword>
<sequence length="380" mass="40910">MARAARAFTFIELLVAIAVLMIVMVVLLQITGKVGEIWRSSSGKISAFQNARAAFSTLNLQISRATLNAYNDYVDSSGQGRTEANAGTFVPTRFARASDLHFLSGPAAQIVPGADAAGNPGDAIFFQAPLGETDDTQLASLNRALNSTGFYIQYGEADASLLPNWLKSLFPSDKRFRLVQFVQPTQELGIYTATAAGSYPAAPSSTSSWLSAFKTPVTAQQPRARVLAEDVALLIIRPRLSPGEEEAVAGSLGSTYNNTTRGSILSPNYHYDSRAWQSGYPSGRVPSTGSTLTRPQLMRNQLPPIVDVAMVCVDRRSVARLGNSSSTPPAELKVPSTLFTDSSRLDADLAAYSQQLSNANIRHRVFRSAVEIQGAKWSNN</sequence>